<keyword evidence="1" id="KW-1133">Transmembrane helix</keyword>
<keyword evidence="1" id="KW-0812">Transmembrane</keyword>
<dbReference type="AlphaFoldDB" id="A0A8S1HD62"/>
<protein>
    <submittedName>
        <fullName evidence="3">Uncharacterized protein</fullName>
    </submittedName>
</protein>
<evidence type="ECO:0000256" key="1">
    <source>
        <dbReference type="SAM" id="Phobius"/>
    </source>
</evidence>
<feature type="chain" id="PRO_5035880340" evidence="2">
    <location>
        <begin position="19"/>
        <end position="111"/>
    </location>
</feature>
<keyword evidence="4" id="KW-1185">Reference proteome</keyword>
<gene>
    <name evidence="3" type="ORF">CAUJ_LOCUS9688</name>
</gene>
<reference evidence="3" key="1">
    <citation type="submission" date="2020-10" db="EMBL/GenBank/DDBJ databases">
        <authorList>
            <person name="Kikuchi T."/>
        </authorList>
    </citation>
    <scope>NUCLEOTIDE SEQUENCE</scope>
    <source>
        <strain evidence="3">NKZ352</strain>
    </source>
</reference>
<organism evidence="3 4">
    <name type="scientific">Caenorhabditis auriculariae</name>
    <dbReference type="NCBI Taxonomy" id="2777116"/>
    <lineage>
        <taxon>Eukaryota</taxon>
        <taxon>Metazoa</taxon>
        <taxon>Ecdysozoa</taxon>
        <taxon>Nematoda</taxon>
        <taxon>Chromadorea</taxon>
        <taxon>Rhabditida</taxon>
        <taxon>Rhabditina</taxon>
        <taxon>Rhabditomorpha</taxon>
        <taxon>Rhabditoidea</taxon>
        <taxon>Rhabditidae</taxon>
        <taxon>Peloderinae</taxon>
        <taxon>Caenorhabditis</taxon>
    </lineage>
</organism>
<sequence length="111" mass="13032">MHILQLFLFLVFVLATSAETDAGSSEVFLPKKSYFNRKKRSIDFYGQMHFLQLFLFLAFVLATSAIYIDVEADDSDEVVFVKRDRTGGIRRPEGRFFRNFHKARDYPPWNL</sequence>
<dbReference type="EMBL" id="CAJGYM010000038">
    <property type="protein sequence ID" value="CAD6193769.1"/>
    <property type="molecule type" value="Genomic_DNA"/>
</dbReference>
<evidence type="ECO:0000313" key="4">
    <source>
        <dbReference type="Proteomes" id="UP000835052"/>
    </source>
</evidence>
<feature type="signal peptide" evidence="2">
    <location>
        <begin position="1"/>
        <end position="18"/>
    </location>
</feature>
<name>A0A8S1HD62_9PELO</name>
<keyword evidence="2" id="KW-0732">Signal</keyword>
<keyword evidence="1" id="KW-0472">Membrane</keyword>
<evidence type="ECO:0000313" key="3">
    <source>
        <dbReference type="EMBL" id="CAD6193769.1"/>
    </source>
</evidence>
<comment type="caution">
    <text evidence="3">The sequence shown here is derived from an EMBL/GenBank/DDBJ whole genome shotgun (WGS) entry which is preliminary data.</text>
</comment>
<accession>A0A8S1HD62</accession>
<evidence type="ECO:0000256" key="2">
    <source>
        <dbReference type="SAM" id="SignalP"/>
    </source>
</evidence>
<dbReference type="Proteomes" id="UP000835052">
    <property type="component" value="Unassembled WGS sequence"/>
</dbReference>
<proteinExistence type="predicted"/>
<feature type="transmembrane region" description="Helical" evidence="1">
    <location>
        <begin position="44"/>
        <end position="68"/>
    </location>
</feature>